<keyword evidence="12" id="KW-1185">Reference proteome</keyword>
<dbReference type="InterPro" id="IPR002305">
    <property type="entry name" value="aa-tRNA-synth_Ic"/>
</dbReference>
<keyword evidence="2 8" id="KW-0547">Nucleotide-binding</keyword>
<accession>A0ABZ0FAP8</accession>
<dbReference type="Gene3D" id="3.10.290.10">
    <property type="entry name" value="RNA-binding S4 domain"/>
    <property type="match status" value="1"/>
</dbReference>
<dbReference type="InterPro" id="IPR054608">
    <property type="entry name" value="SYY-like_C"/>
</dbReference>
<evidence type="ECO:0000313" key="12">
    <source>
        <dbReference type="Proteomes" id="UP001302667"/>
    </source>
</evidence>
<dbReference type="InterPro" id="IPR001412">
    <property type="entry name" value="aa-tRNA-synth_I_CS"/>
</dbReference>
<dbReference type="Gene3D" id="1.10.240.10">
    <property type="entry name" value="Tyrosyl-Transfer RNA Synthetase"/>
    <property type="match status" value="1"/>
</dbReference>
<dbReference type="Pfam" id="PF22421">
    <property type="entry name" value="SYY_C-terminal"/>
    <property type="match status" value="1"/>
</dbReference>
<evidence type="ECO:0000256" key="1">
    <source>
        <dbReference type="ARBA" id="ARBA00022598"/>
    </source>
</evidence>
<comment type="similarity">
    <text evidence="8">Belongs to the class-I aminoacyl-tRNA synthetase family. TyrS type 1 subfamily.</text>
</comment>
<dbReference type="CDD" id="cd00805">
    <property type="entry name" value="TyrRS_core"/>
    <property type="match status" value="1"/>
</dbReference>
<dbReference type="InterPro" id="IPR024088">
    <property type="entry name" value="Tyr-tRNA-ligase_bac-type"/>
</dbReference>
<dbReference type="EC" id="6.1.1.1" evidence="8"/>
<dbReference type="Proteomes" id="UP001302667">
    <property type="component" value="Chromosome"/>
</dbReference>
<keyword evidence="3 8" id="KW-0067">ATP-binding</keyword>
<dbReference type="NCBIfam" id="TIGR00234">
    <property type="entry name" value="tyrS"/>
    <property type="match status" value="1"/>
</dbReference>
<dbReference type="SUPFAM" id="SSF55174">
    <property type="entry name" value="Alpha-L RNA-binding motif"/>
    <property type="match status" value="1"/>
</dbReference>
<keyword evidence="4 9" id="KW-0694">RNA-binding</keyword>
<comment type="subcellular location">
    <subcellularLocation>
        <location evidence="8">Cytoplasm</location>
    </subcellularLocation>
</comment>
<comment type="subunit">
    <text evidence="8">Homodimer.</text>
</comment>
<keyword evidence="5 8" id="KW-0648">Protein biosynthesis</keyword>
<dbReference type="PROSITE" id="PS50889">
    <property type="entry name" value="S4"/>
    <property type="match status" value="1"/>
</dbReference>
<comment type="function">
    <text evidence="8">Catalyzes the attachment of tyrosine to tRNA(Tyr) in a two-step reaction: tyrosine is first activated by ATP to form Tyr-AMP and then transferred to the acceptor end of tRNA(Tyr).</text>
</comment>
<keyword evidence="1 8" id="KW-0436">Ligase</keyword>
<dbReference type="RefSeq" id="WP_317102953.1">
    <property type="nucleotide sequence ID" value="NZ_CP136584.1"/>
</dbReference>
<dbReference type="Gene3D" id="3.40.50.620">
    <property type="entry name" value="HUPs"/>
    <property type="match status" value="1"/>
</dbReference>
<dbReference type="InterPro" id="IPR036986">
    <property type="entry name" value="S4_RNA-bd_sf"/>
</dbReference>
<comment type="catalytic activity">
    <reaction evidence="7 8">
        <text>tRNA(Tyr) + L-tyrosine + ATP = L-tyrosyl-tRNA(Tyr) + AMP + diphosphate + H(+)</text>
        <dbReference type="Rhea" id="RHEA:10220"/>
        <dbReference type="Rhea" id="RHEA-COMP:9706"/>
        <dbReference type="Rhea" id="RHEA-COMP:9707"/>
        <dbReference type="ChEBI" id="CHEBI:15378"/>
        <dbReference type="ChEBI" id="CHEBI:30616"/>
        <dbReference type="ChEBI" id="CHEBI:33019"/>
        <dbReference type="ChEBI" id="CHEBI:58315"/>
        <dbReference type="ChEBI" id="CHEBI:78442"/>
        <dbReference type="ChEBI" id="CHEBI:78536"/>
        <dbReference type="ChEBI" id="CHEBI:456215"/>
        <dbReference type="EC" id="6.1.1.1"/>
    </reaction>
</comment>
<gene>
    <name evidence="8 11" type="primary">tyrS</name>
    <name evidence="11" type="ORF">RY972_20005</name>
</gene>
<dbReference type="EMBL" id="CP136584">
    <property type="protein sequence ID" value="WOE66249.1"/>
    <property type="molecule type" value="Genomic_DNA"/>
</dbReference>
<sequence length="421" mass="45900">MINPHLLDELTERGLVAQNSDPAALADHLATPRTVYCGFDPTAGSLHIGHLVPLLMLRRFQLAGHTPVALVGGATGLIGDPSFKATERSLNSADTVLGWVASLSAQIRALLPADDGLSAPQLVNNGDWMGQMSALDFLRDIGKHFSVNAMLARESVRQRLARPDQGISFTEFSYALLQSYDFAVLHQRLGCTLQIGGNDQWGNITSGMDLTRRLHQAQVHGMTLPLITKADGTKFGKTEGGAVWLDPAITSPYAFYQFWLGTADEDVYRFLRYYSFMSLSAIDALEAEDAKRQGRKQAQQVLANELTELVHGKAALAAVQRISDLLFSGDVARLGESDLAQLAQDGMPSSTVSGETDLISLLVECGLANSRRIARELLAAGAISLNGVLKQDEQLNAADRLFGHYLLLRRGKKQYQLVEWQ</sequence>
<evidence type="ECO:0000256" key="3">
    <source>
        <dbReference type="ARBA" id="ARBA00022840"/>
    </source>
</evidence>
<dbReference type="InterPro" id="IPR024107">
    <property type="entry name" value="Tyr-tRNA-ligase_bac_1"/>
</dbReference>
<evidence type="ECO:0000256" key="5">
    <source>
        <dbReference type="ARBA" id="ARBA00022917"/>
    </source>
</evidence>
<name>A0ABZ0FAP8_9GAMM</name>
<evidence type="ECO:0000256" key="6">
    <source>
        <dbReference type="ARBA" id="ARBA00023146"/>
    </source>
</evidence>
<dbReference type="Pfam" id="PF00579">
    <property type="entry name" value="tRNA-synt_1b"/>
    <property type="match status" value="1"/>
</dbReference>
<feature type="short sequence motif" description="'HIGH' region" evidence="8">
    <location>
        <begin position="41"/>
        <end position="50"/>
    </location>
</feature>
<evidence type="ECO:0000256" key="2">
    <source>
        <dbReference type="ARBA" id="ARBA00022741"/>
    </source>
</evidence>
<feature type="short sequence motif" description="'KMSKS' region" evidence="8">
    <location>
        <begin position="234"/>
        <end position="238"/>
    </location>
</feature>
<evidence type="ECO:0000259" key="10">
    <source>
        <dbReference type="Pfam" id="PF22421"/>
    </source>
</evidence>
<evidence type="ECO:0000256" key="8">
    <source>
        <dbReference type="HAMAP-Rule" id="MF_02006"/>
    </source>
</evidence>
<evidence type="ECO:0000256" key="7">
    <source>
        <dbReference type="ARBA" id="ARBA00048248"/>
    </source>
</evidence>
<dbReference type="HAMAP" id="MF_02006">
    <property type="entry name" value="Tyr_tRNA_synth_type1"/>
    <property type="match status" value="1"/>
</dbReference>
<evidence type="ECO:0000256" key="9">
    <source>
        <dbReference type="PROSITE-ProRule" id="PRU00182"/>
    </source>
</evidence>
<feature type="binding site" evidence="8">
    <location>
        <position position="174"/>
    </location>
    <ligand>
        <name>L-tyrosine</name>
        <dbReference type="ChEBI" id="CHEBI:58315"/>
    </ligand>
</feature>
<dbReference type="PRINTS" id="PR01040">
    <property type="entry name" value="TRNASYNTHTYR"/>
</dbReference>
<evidence type="ECO:0000256" key="4">
    <source>
        <dbReference type="ARBA" id="ARBA00022884"/>
    </source>
</evidence>
<dbReference type="PROSITE" id="PS00178">
    <property type="entry name" value="AA_TRNA_LIGASE_I"/>
    <property type="match status" value="1"/>
</dbReference>
<dbReference type="SUPFAM" id="SSF52374">
    <property type="entry name" value="Nucleotidylyl transferase"/>
    <property type="match status" value="1"/>
</dbReference>
<keyword evidence="6 8" id="KW-0030">Aminoacyl-tRNA synthetase</keyword>
<dbReference type="PANTHER" id="PTHR11766:SF0">
    <property type="entry name" value="TYROSINE--TRNA LIGASE, MITOCHONDRIAL"/>
    <property type="match status" value="1"/>
</dbReference>
<feature type="binding site" evidence="8">
    <location>
        <position position="178"/>
    </location>
    <ligand>
        <name>L-tyrosine</name>
        <dbReference type="ChEBI" id="CHEBI:58315"/>
    </ligand>
</feature>
<dbReference type="GO" id="GO:0004831">
    <property type="term" value="F:tyrosine-tRNA ligase activity"/>
    <property type="evidence" value="ECO:0007669"/>
    <property type="project" value="UniProtKB-EC"/>
</dbReference>
<feature type="binding site" evidence="8">
    <location>
        <position position="237"/>
    </location>
    <ligand>
        <name>ATP</name>
        <dbReference type="ChEBI" id="CHEBI:30616"/>
    </ligand>
</feature>
<protein>
    <recommendedName>
        <fullName evidence="8">Tyrosine--tRNA ligase</fullName>
        <ecNumber evidence="8">6.1.1.1</ecNumber>
    </recommendedName>
    <alternativeName>
        <fullName evidence="8">Tyrosyl-tRNA synthetase</fullName>
        <shortName evidence="8">TyrRS</shortName>
    </alternativeName>
</protein>
<keyword evidence="8" id="KW-0963">Cytoplasm</keyword>
<feature type="binding site" evidence="8">
    <location>
        <position position="36"/>
    </location>
    <ligand>
        <name>L-tyrosine</name>
        <dbReference type="ChEBI" id="CHEBI:58315"/>
    </ligand>
</feature>
<dbReference type="PANTHER" id="PTHR11766">
    <property type="entry name" value="TYROSYL-TRNA SYNTHETASE"/>
    <property type="match status" value="1"/>
</dbReference>
<proteinExistence type="inferred from homology"/>
<evidence type="ECO:0000313" key="11">
    <source>
        <dbReference type="EMBL" id="WOE66249.1"/>
    </source>
</evidence>
<dbReference type="InterPro" id="IPR014729">
    <property type="entry name" value="Rossmann-like_a/b/a_fold"/>
</dbReference>
<dbReference type="CDD" id="cd00165">
    <property type="entry name" value="S4"/>
    <property type="match status" value="1"/>
</dbReference>
<feature type="domain" description="Tyrosine--tRNA ligase SYY-like C-terminal" evidence="10">
    <location>
        <begin position="338"/>
        <end position="418"/>
    </location>
</feature>
<reference evidence="11 12" key="1">
    <citation type="submission" date="2023-10" db="EMBL/GenBank/DDBJ databases">
        <title>Genome analysis of psychrotrophic aerobic bacterium Aeromonas allosaccharophila BIM B-1809 isolated from infected fish.</title>
        <authorList>
            <person name="Leanovich S.I."/>
            <person name="Sidarenka A.V."/>
            <person name="Akhremchuk A.E."/>
            <person name="Sikolenko M.A."/>
            <person name="Valentovich L.N."/>
        </authorList>
    </citation>
    <scope>NUCLEOTIDE SEQUENCE [LARGE SCALE GENOMIC DNA]</scope>
    <source>
        <strain evidence="11 12">BIM B-1809</strain>
    </source>
</reference>
<dbReference type="InterPro" id="IPR002307">
    <property type="entry name" value="Tyr-tRNA-ligase"/>
</dbReference>
<organism evidence="11 12">
    <name type="scientific">Aeromonas allosaccharophila</name>
    <dbReference type="NCBI Taxonomy" id="656"/>
    <lineage>
        <taxon>Bacteria</taxon>
        <taxon>Pseudomonadati</taxon>
        <taxon>Pseudomonadota</taxon>
        <taxon>Gammaproteobacteria</taxon>
        <taxon>Aeromonadales</taxon>
        <taxon>Aeromonadaceae</taxon>
        <taxon>Aeromonas</taxon>
    </lineage>
</organism>